<evidence type="ECO:0000313" key="2">
    <source>
        <dbReference type="Proteomes" id="UP000594778"/>
    </source>
</evidence>
<dbReference type="Proteomes" id="UP000594778">
    <property type="component" value="Chromosome"/>
</dbReference>
<accession>A0A7T2W1X1</accession>
<reference evidence="1 2" key="1">
    <citation type="submission" date="2020-12" db="EMBL/GenBank/DDBJ databases">
        <title>FDA dAtabase for Regulatory Grade micrObial Sequences (FDA-ARGOS): Supporting development and validation of Infectious Disease Dx tests.</title>
        <authorList>
            <person name="Sproer C."/>
            <person name="Gronow S."/>
            <person name="Severitt S."/>
            <person name="Schroder I."/>
            <person name="Tallon L."/>
            <person name="Sadzewicz L."/>
            <person name="Zhao X."/>
            <person name="Boylan J."/>
            <person name="Ott S."/>
            <person name="Bowen H."/>
            <person name="Vavikolanu K."/>
            <person name="Mehta A."/>
            <person name="Aluvathingal J."/>
            <person name="Nadendla S."/>
            <person name="Lowell S."/>
            <person name="Myers T."/>
            <person name="Yan Y."/>
            <person name="Sichtig H."/>
        </authorList>
    </citation>
    <scope>NUCLEOTIDE SEQUENCE [LARGE SCALE GENOMIC DNA]</scope>
    <source>
        <strain evidence="1 2">FDAARGOS_909</strain>
    </source>
</reference>
<name>A0A7T2W1X1_DELAC</name>
<sequence>MTVVAFKCPERHHQGQEQTAQHGTGPAFCVGCGHTWTAVAPTGTTQLECPACKALKGHWKFEFYPSEGQMVRECNCGNQLFYLTTEGHLCANCGIYQRY</sequence>
<protein>
    <submittedName>
        <fullName evidence="1">Uncharacterized protein</fullName>
    </submittedName>
</protein>
<organism evidence="1 2">
    <name type="scientific">Delftia acidovorans</name>
    <name type="common">Pseudomonas acidovorans</name>
    <name type="synonym">Comamonas acidovorans</name>
    <dbReference type="NCBI Taxonomy" id="80866"/>
    <lineage>
        <taxon>Bacteria</taxon>
        <taxon>Pseudomonadati</taxon>
        <taxon>Pseudomonadota</taxon>
        <taxon>Betaproteobacteria</taxon>
        <taxon>Burkholderiales</taxon>
        <taxon>Comamonadaceae</taxon>
        <taxon>Delftia</taxon>
    </lineage>
</organism>
<evidence type="ECO:0000313" key="1">
    <source>
        <dbReference type="EMBL" id="QPS09545.1"/>
    </source>
</evidence>
<dbReference type="AlphaFoldDB" id="A0A7T2W1X1"/>
<dbReference type="EMBL" id="CP065668">
    <property type="protein sequence ID" value="QPS09545.1"/>
    <property type="molecule type" value="Genomic_DNA"/>
</dbReference>
<gene>
    <name evidence="1" type="ORF">I6G66_05855</name>
</gene>
<dbReference type="RefSeq" id="WP_197956415.1">
    <property type="nucleotide sequence ID" value="NZ_CP065668.1"/>
</dbReference>
<proteinExistence type="predicted"/>